<keyword evidence="2" id="KW-0732">Signal</keyword>
<keyword evidence="4" id="KW-1185">Reference proteome</keyword>
<sequence length="164" mass="16488">MSPRALPGLVACLFAGSLSAACAQSGDRPLFVQPPQMQGAPATPAASTPMWTPPAQAAPAQPAPVRPAAAAPVRPLPAQAAPVSPASVPLTPGVRPGASSRPGVTPRALPASGPRPAATATQAQTAAPLKLQLMPVWTGQFMVRPRELAPFNPLGLPQGAVSLR</sequence>
<dbReference type="PaxDb" id="243230-DR_0622"/>
<evidence type="ECO:0000313" key="4">
    <source>
        <dbReference type="Proteomes" id="UP000002524"/>
    </source>
</evidence>
<evidence type="ECO:0000313" key="3">
    <source>
        <dbReference type="EMBL" id="AAF10208.1"/>
    </source>
</evidence>
<dbReference type="PROSITE" id="PS51257">
    <property type="entry name" value="PROKAR_LIPOPROTEIN"/>
    <property type="match status" value="1"/>
</dbReference>
<dbReference type="Proteomes" id="UP000002524">
    <property type="component" value="Chromosome 1"/>
</dbReference>
<evidence type="ECO:0000256" key="1">
    <source>
        <dbReference type="SAM" id="MobiDB-lite"/>
    </source>
</evidence>
<protein>
    <submittedName>
        <fullName evidence="3">Uncharacterized protein</fullName>
    </submittedName>
</protein>
<feature type="region of interest" description="Disordered" evidence="1">
    <location>
        <begin position="32"/>
        <end position="124"/>
    </location>
</feature>
<feature type="chain" id="PRO_5009974309" evidence="2">
    <location>
        <begin position="21"/>
        <end position="164"/>
    </location>
</feature>
<feature type="compositionally biased region" description="Low complexity" evidence="1">
    <location>
        <begin position="66"/>
        <end position="92"/>
    </location>
</feature>
<evidence type="ECO:0000256" key="2">
    <source>
        <dbReference type="SAM" id="SignalP"/>
    </source>
</evidence>
<gene>
    <name evidence="3" type="ordered locus">DR_0622</name>
</gene>
<dbReference type="KEGG" id="dra:DR_0622"/>
<name>Q9RWP4_DEIRA</name>
<dbReference type="RefSeq" id="WP_010887267.1">
    <property type="nucleotide sequence ID" value="NC_001263.1"/>
</dbReference>
<organism evidence="3 4">
    <name type="scientific">Deinococcus radiodurans (strain ATCC 13939 / DSM 20539 / JCM 16871 / CCUG 27074 / LMG 4051 / NBRC 15346 / NCIMB 9279 / VKM B-1422 / R1)</name>
    <dbReference type="NCBI Taxonomy" id="243230"/>
    <lineage>
        <taxon>Bacteria</taxon>
        <taxon>Thermotogati</taxon>
        <taxon>Deinococcota</taxon>
        <taxon>Deinococci</taxon>
        <taxon>Deinococcales</taxon>
        <taxon>Deinococcaceae</taxon>
        <taxon>Deinococcus</taxon>
    </lineage>
</organism>
<dbReference type="HOGENOM" id="CLU_1616308_0_0_0"/>
<dbReference type="STRING" id="243230.DR_0622"/>
<feature type="signal peptide" evidence="2">
    <location>
        <begin position="1"/>
        <end position="20"/>
    </location>
</feature>
<dbReference type="GeneID" id="69516867"/>
<dbReference type="EnsemblBacteria" id="AAF10208">
    <property type="protein sequence ID" value="AAF10208"/>
    <property type="gene ID" value="DR_0622"/>
</dbReference>
<proteinExistence type="predicted"/>
<reference evidence="3 4" key="1">
    <citation type="journal article" date="1999" name="Science">
        <title>Genome sequence of the radioresistant bacterium Deinococcus radiodurans R1.</title>
        <authorList>
            <person name="White O."/>
            <person name="Eisen J.A."/>
            <person name="Heidelberg J.F."/>
            <person name="Hickey E.K."/>
            <person name="Peterson J.D."/>
            <person name="Dodson R.J."/>
            <person name="Haft D.H."/>
            <person name="Gwinn M.L."/>
            <person name="Nelson W.C."/>
            <person name="Richardson D.L."/>
            <person name="Moffat K.S."/>
            <person name="Qin H."/>
            <person name="Jiang L."/>
            <person name="Pamphile W."/>
            <person name="Crosby M."/>
            <person name="Shen M."/>
            <person name="Vamathevan J.J."/>
            <person name="Lam P."/>
            <person name="McDonald L."/>
            <person name="Utterback T."/>
            <person name="Zalewski C."/>
            <person name="Makarova K.S."/>
            <person name="Aravind L."/>
            <person name="Daly M.J."/>
            <person name="Minton K.W."/>
            <person name="Fleischmann R.D."/>
            <person name="Ketchum K.A."/>
            <person name="Nelson K.E."/>
            <person name="Salzberg S."/>
            <person name="Smith H.O."/>
            <person name="Venter J.C."/>
            <person name="Fraser C.M."/>
        </authorList>
    </citation>
    <scope>NUCLEOTIDE SEQUENCE [LARGE SCALE GENOMIC DNA]</scope>
    <source>
        <strain evidence="4">ATCC 13939 / DSM 20539 / JCM 16871 / LMG 4051 / NBRC 15346 / NCIMB 9279 / R1 / VKM B-1422</strain>
    </source>
</reference>
<dbReference type="AlphaFoldDB" id="Q9RWP4"/>
<dbReference type="PIR" id="C75496">
    <property type="entry name" value="C75496"/>
</dbReference>
<dbReference type="InParanoid" id="Q9RWP4"/>
<accession>Q9RWP4</accession>
<dbReference type="EMBL" id="AE000513">
    <property type="protein sequence ID" value="AAF10208.1"/>
    <property type="molecule type" value="Genomic_DNA"/>
</dbReference>